<evidence type="ECO:0000313" key="3">
    <source>
        <dbReference type="Proteomes" id="UP000825933"/>
    </source>
</evidence>
<keyword evidence="1" id="KW-1133">Transmembrane helix</keyword>
<feature type="transmembrane region" description="Helical" evidence="1">
    <location>
        <begin position="130"/>
        <end position="149"/>
    </location>
</feature>
<proteinExistence type="predicted"/>
<dbReference type="Pfam" id="PF26045">
    <property type="entry name" value="OB_2TM_halo"/>
    <property type="match status" value="1"/>
</dbReference>
<accession>A0A8T5V631</accession>
<evidence type="ECO:0008006" key="4">
    <source>
        <dbReference type="Google" id="ProtNLM"/>
    </source>
</evidence>
<dbReference type="EMBL" id="JAIOUQ010000017">
    <property type="protein sequence ID" value="MBZ2167095.1"/>
    <property type="molecule type" value="Genomic_DNA"/>
</dbReference>
<feature type="transmembrane region" description="Helical" evidence="1">
    <location>
        <begin position="20"/>
        <end position="37"/>
    </location>
</feature>
<gene>
    <name evidence="2" type="ORF">K8N75_13705</name>
</gene>
<protein>
    <recommendedName>
        <fullName evidence="4">Nucleic acid binding OB-fold tRNA/helicase-type</fullName>
    </recommendedName>
</protein>
<organism evidence="2 3">
    <name type="scientific">Methanobacterium spitsbergense</name>
    <dbReference type="NCBI Taxonomy" id="2874285"/>
    <lineage>
        <taxon>Archaea</taxon>
        <taxon>Methanobacteriati</taxon>
        <taxon>Methanobacteriota</taxon>
        <taxon>Methanomada group</taxon>
        <taxon>Methanobacteria</taxon>
        <taxon>Methanobacteriales</taxon>
        <taxon>Methanobacteriaceae</taxon>
        <taxon>Methanobacterium</taxon>
    </lineage>
</organism>
<dbReference type="RefSeq" id="WP_223792630.1">
    <property type="nucleotide sequence ID" value="NZ_JAIOUQ010000017.1"/>
</dbReference>
<dbReference type="Proteomes" id="UP000825933">
    <property type="component" value="Unassembled WGS sequence"/>
</dbReference>
<reference evidence="3" key="1">
    <citation type="journal article" date="2022" name="Microbiol. Resour. Announc.">
        <title>Draft Genome Sequence of a Methanogenic Archaeon from West Spitsbergen Permafrost.</title>
        <authorList>
            <person name="Trubitsyn V."/>
            <person name="Rivkina E."/>
            <person name="Shcherbakova V."/>
        </authorList>
    </citation>
    <scope>NUCLEOTIDE SEQUENCE [LARGE SCALE GENOMIC DNA]</scope>
    <source>
        <strain evidence="3">VT</strain>
    </source>
</reference>
<keyword evidence="1" id="KW-0812">Transmembrane</keyword>
<name>A0A8T5V631_9EURY</name>
<evidence type="ECO:0000256" key="1">
    <source>
        <dbReference type="SAM" id="Phobius"/>
    </source>
</evidence>
<keyword evidence="3" id="KW-1185">Reference proteome</keyword>
<sequence length="162" mass="19117">MIEEKPKQPLKNIFKSRKFILIGLVLALILLCIYYESNYQQHQEYPNTSIILKNYPIGQTVSVSGVVTEVNNDNFILLDKYQGIEVKYTVYSTQKISNRDQVEVLGVLGNSYQISPSKILVISSFDYNFMLLRSGIALLIFLFFFRRYWRFDFKKMEFKRLK</sequence>
<dbReference type="AlphaFoldDB" id="A0A8T5V631"/>
<evidence type="ECO:0000313" key="2">
    <source>
        <dbReference type="EMBL" id="MBZ2167095.1"/>
    </source>
</evidence>
<dbReference type="InterPro" id="IPR058927">
    <property type="entry name" value="OB_2TM"/>
</dbReference>
<comment type="caution">
    <text evidence="2">The sequence shown here is derived from an EMBL/GenBank/DDBJ whole genome shotgun (WGS) entry which is preliminary data.</text>
</comment>
<keyword evidence="1" id="KW-0472">Membrane</keyword>